<dbReference type="Pfam" id="PF23121">
    <property type="entry name" value="SPOC_AIPP2"/>
    <property type="match status" value="1"/>
</dbReference>
<evidence type="ECO:0000259" key="7">
    <source>
        <dbReference type="Pfam" id="PF23121"/>
    </source>
</evidence>
<evidence type="ECO:0000256" key="3">
    <source>
        <dbReference type="ARBA" id="ARBA00022833"/>
    </source>
</evidence>
<dbReference type="OrthoDB" id="1932206at2759"/>
<name>A0A8T0MSP7_PANVG</name>
<keyword evidence="1" id="KW-0479">Metal-binding</keyword>
<feature type="compositionally biased region" description="Polar residues" evidence="6">
    <location>
        <begin position="260"/>
        <end position="273"/>
    </location>
</feature>
<evidence type="ECO:0000256" key="5">
    <source>
        <dbReference type="ARBA" id="ARBA00023163"/>
    </source>
</evidence>
<feature type="region of interest" description="Disordered" evidence="6">
    <location>
        <begin position="303"/>
        <end position="328"/>
    </location>
</feature>
<proteinExistence type="predicted"/>
<dbReference type="InterPro" id="IPR013083">
    <property type="entry name" value="Znf_RING/FYVE/PHD"/>
</dbReference>
<keyword evidence="2" id="KW-0863">Zinc-finger</keyword>
<evidence type="ECO:0000256" key="4">
    <source>
        <dbReference type="ARBA" id="ARBA00023015"/>
    </source>
</evidence>
<dbReference type="GO" id="GO:0034244">
    <property type="term" value="P:negative regulation of transcription elongation by RNA polymerase II"/>
    <property type="evidence" value="ECO:0007669"/>
    <property type="project" value="InterPro"/>
</dbReference>
<keyword evidence="9" id="KW-1185">Reference proteome</keyword>
<keyword evidence="3" id="KW-0862">Zinc</keyword>
<accession>A0A8T0MSP7</accession>
<dbReference type="AlphaFoldDB" id="A0A8T0MSP7"/>
<dbReference type="InterPro" id="IPR049914">
    <property type="entry name" value="PHD1-3/5-6"/>
</dbReference>
<evidence type="ECO:0000313" key="9">
    <source>
        <dbReference type="Proteomes" id="UP000823388"/>
    </source>
</evidence>
<feature type="compositionally biased region" description="Polar residues" evidence="6">
    <location>
        <begin position="315"/>
        <end position="328"/>
    </location>
</feature>
<evidence type="ECO:0000256" key="6">
    <source>
        <dbReference type="SAM" id="MobiDB-lite"/>
    </source>
</evidence>
<dbReference type="GO" id="GO:0008270">
    <property type="term" value="F:zinc ion binding"/>
    <property type="evidence" value="ECO:0007669"/>
    <property type="project" value="UniProtKB-KW"/>
</dbReference>
<organism evidence="8 9">
    <name type="scientific">Panicum virgatum</name>
    <name type="common">Blackwell switchgrass</name>
    <dbReference type="NCBI Taxonomy" id="38727"/>
    <lineage>
        <taxon>Eukaryota</taxon>
        <taxon>Viridiplantae</taxon>
        <taxon>Streptophyta</taxon>
        <taxon>Embryophyta</taxon>
        <taxon>Tracheophyta</taxon>
        <taxon>Spermatophyta</taxon>
        <taxon>Magnoliopsida</taxon>
        <taxon>Liliopsida</taxon>
        <taxon>Poales</taxon>
        <taxon>Poaceae</taxon>
        <taxon>PACMAD clade</taxon>
        <taxon>Panicoideae</taxon>
        <taxon>Panicodae</taxon>
        <taxon>Paniceae</taxon>
        <taxon>Panicinae</taxon>
        <taxon>Panicum</taxon>
        <taxon>Panicum sect. Hiantes</taxon>
    </lineage>
</organism>
<feature type="domain" description="AIPP2-like SPOC-like" evidence="7">
    <location>
        <begin position="513"/>
        <end position="640"/>
    </location>
</feature>
<reference evidence="8 9" key="1">
    <citation type="submission" date="2020-05" db="EMBL/GenBank/DDBJ databases">
        <title>WGS assembly of Panicum virgatum.</title>
        <authorList>
            <person name="Lovell J.T."/>
            <person name="Jenkins J."/>
            <person name="Shu S."/>
            <person name="Juenger T.E."/>
            <person name="Schmutz J."/>
        </authorList>
    </citation>
    <scope>NUCLEOTIDE SEQUENCE [LARGE SCALE GENOMIC DNA]</scope>
    <source>
        <strain evidence="9">cv. AP13</strain>
    </source>
</reference>
<keyword evidence="5" id="KW-0804">Transcription</keyword>
<keyword evidence="4" id="KW-0805">Transcription regulation</keyword>
<evidence type="ECO:0000313" key="8">
    <source>
        <dbReference type="EMBL" id="KAG2540055.1"/>
    </source>
</evidence>
<dbReference type="Proteomes" id="UP000823388">
    <property type="component" value="Chromosome 9N"/>
</dbReference>
<feature type="region of interest" description="Disordered" evidence="6">
    <location>
        <begin position="248"/>
        <end position="273"/>
    </location>
</feature>
<dbReference type="PANTHER" id="PTHR33304">
    <property type="match status" value="1"/>
</dbReference>
<dbReference type="PANTHER" id="PTHR33304:SF36">
    <property type="entry name" value="GB|AAF26970.1-RELATED"/>
    <property type="match status" value="1"/>
</dbReference>
<evidence type="ECO:0000256" key="1">
    <source>
        <dbReference type="ARBA" id="ARBA00022723"/>
    </source>
</evidence>
<dbReference type="EMBL" id="CM029054">
    <property type="protein sequence ID" value="KAG2540055.1"/>
    <property type="molecule type" value="Genomic_DNA"/>
</dbReference>
<dbReference type="InterPro" id="IPR056280">
    <property type="entry name" value="AIPP2-like_SPOC"/>
</dbReference>
<sequence>MDKTGEQLLLPVEAAKGFQPCASHGLPTLYPFQPSLHGTIQPTYVVLVYSSSASYCSLLLTVLLFCCYEGRMQWADKCHGTSKAVKHGRKQPAAGDCGFGSLHLHQINQSRSTSHDIVVCEICGSSSRPELIANCARCNAYEHCYCMQVVTYVIPHEWYCAGCQEYANGCPKPSQSGQTQLQNPWHGCDSMKERETVKLNLSHSNVVNQIDPRSSNKFGNAKVKFISSEEVASLSRERPSYVRSRFAVQRSKVHPPSPPNTKHSSNLKCVSPSRSDTQVQALKRCAVANHDQTKIVHRSYLATQQRRVHPASPPSVKQPSNMKSISPSRSDMQVQALKQCAAASRDQAKIEGRPDFAIRQRQVHPASPPHVKQLANMKCISSNRTETQVHSMKQSAATYQDQAKIDGISMKWDTRAGGSMSTIHRCRTSELVKVNVDSMFEQEAREMKIVKAHEGEINSEIEDGPRETGTLCASDGDTVSKSETESLNQNRDVILCIDSSVEYTRRPPRAICWKGCFHVLDAGANLNLGEFKAQFPSKVSSKVYDIVKMIPNNLQLQLLPRMNDWPKSFEITNPVYEDIGLFFFSNEPDGHEKHSDLLEASSNYVLRAYIDGIKLLIYSSEVLPPDSQWIDGENYLWGVFVRSKGKRDPRQFGSTTT</sequence>
<dbReference type="SUPFAM" id="SSF57903">
    <property type="entry name" value="FYVE/PHD zinc finger"/>
    <property type="match status" value="1"/>
</dbReference>
<dbReference type="Gene3D" id="3.30.40.10">
    <property type="entry name" value="Zinc/RING finger domain, C3HC4 (zinc finger)"/>
    <property type="match status" value="1"/>
</dbReference>
<gene>
    <name evidence="8" type="ORF">PVAP13_9NG527500</name>
</gene>
<protein>
    <recommendedName>
        <fullName evidence="7">AIPP2-like SPOC-like domain-containing protein</fullName>
    </recommendedName>
</protein>
<dbReference type="GO" id="GO:0140566">
    <property type="term" value="F:histone reader activity"/>
    <property type="evidence" value="ECO:0007669"/>
    <property type="project" value="InterPro"/>
</dbReference>
<dbReference type="InterPro" id="IPR011011">
    <property type="entry name" value="Znf_FYVE_PHD"/>
</dbReference>
<evidence type="ECO:0000256" key="2">
    <source>
        <dbReference type="ARBA" id="ARBA00022771"/>
    </source>
</evidence>
<comment type="caution">
    <text evidence="8">The sequence shown here is derived from an EMBL/GenBank/DDBJ whole genome shotgun (WGS) entry which is preliminary data.</text>
</comment>